<evidence type="ECO:0000256" key="3">
    <source>
        <dbReference type="ARBA" id="ARBA00022737"/>
    </source>
</evidence>
<keyword evidence="7" id="KW-1185">Reference proteome</keyword>
<dbReference type="SMART" id="SM00320">
    <property type="entry name" value="WD40"/>
    <property type="match status" value="2"/>
</dbReference>
<proteinExistence type="inferred from homology"/>
<dbReference type="InterPro" id="IPR019775">
    <property type="entry name" value="WD40_repeat_CS"/>
</dbReference>
<dbReference type="InterPro" id="IPR036322">
    <property type="entry name" value="WD40_repeat_dom_sf"/>
</dbReference>
<protein>
    <recommendedName>
        <fullName evidence="4">Small ribosomal subunit protein RACK1</fullName>
    </recommendedName>
</protein>
<gene>
    <name evidence="6" type="ORF">CUNI_LOCUS14213</name>
</gene>
<dbReference type="GO" id="GO:0043022">
    <property type="term" value="F:ribosome binding"/>
    <property type="evidence" value="ECO:0007669"/>
    <property type="project" value="InterPro"/>
</dbReference>
<dbReference type="FunFam" id="2.130.10.10:FF:000615">
    <property type="entry name" value="Receptor for activated C kinase 1"/>
    <property type="match status" value="1"/>
</dbReference>
<organism evidence="6 7">
    <name type="scientific">Candidula unifasciata</name>
    <dbReference type="NCBI Taxonomy" id="100452"/>
    <lineage>
        <taxon>Eukaryota</taxon>
        <taxon>Metazoa</taxon>
        <taxon>Spiralia</taxon>
        <taxon>Lophotrochozoa</taxon>
        <taxon>Mollusca</taxon>
        <taxon>Gastropoda</taxon>
        <taxon>Heterobranchia</taxon>
        <taxon>Euthyneura</taxon>
        <taxon>Panpulmonata</taxon>
        <taxon>Eupulmonata</taxon>
        <taxon>Stylommatophora</taxon>
        <taxon>Helicina</taxon>
        <taxon>Helicoidea</taxon>
        <taxon>Geomitridae</taxon>
        <taxon>Candidula</taxon>
    </lineage>
</organism>
<dbReference type="InterPro" id="IPR015943">
    <property type="entry name" value="WD40/YVTN_repeat-like_dom_sf"/>
</dbReference>
<dbReference type="AlphaFoldDB" id="A0A8S3ZLN2"/>
<evidence type="ECO:0000313" key="7">
    <source>
        <dbReference type="Proteomes" id="UP000678393"/>
    </source>
</evidence>
<dbReference type="GO" id="GO:0045182">
    <property type="term" value="F:translation regulator activity"/>
    <property type="evidence" value="ECO:0007669"/>
    <property type="project" value="InterPro"/>
</dbReference>
<dbReference type="PROSITE" id="PS50082">
    <property type="entry name" value="WD_REPEATS_2"/>
    <property type="match status" value="1"/>
</dbReference>
<comment type="similarity">
    <text evidence="1">Belongs to the WD repeat G protein beta family. Ribosomal protein RACK1 subfamily.</text>
</comment>
<keyword evidence="2 5" id="KW-0853">WD repeat</keyword>
<dbReference type="SUPFAM" id="SSF50978">
    <property type="entry name" value="WD40 repeat-like"/>
    <property type="match status" value="1"/>
</dbReference>
<evidence type="ECO:0000256" key="1">
    <source>
        <dbReference type="ARBA" id="ARBA00007253"/>
    </source>
</evidence>
<comment type="caution">
    <text evidence="6">The sequence shown here is derived from an EMBL/GenBank/DDBJ whole genome shotgun (WGS) entry which is preliminary data.</text>
</comment>
<evidence type="ECO:0000313" key="6">
    <source>
        <dbReference type="EMBL" id="CAG5128655.1"/>
    </source>
</evidence>
<dbReference type="InterPro" id="IPR045223">
    <property type="entry name" value="RACK1-like"/>
</dbReference>
<keyword evidence="3" id="KW-0677">Repeat</keyword>
<dbReference type="InterPro" id="IPR001680">
    <property type="entry name" value="WD40_rpt"/>
</dbReference>
<evidence type="ECO:0000256" key="5">
    <source>
        <dbReference type="PROSITE-ProRule" id="PRU00221"/>
    </source>
</evidence>
<dbReference type="PROSITE" id="PS50294">
    <property type="entry name" value="WD_REPEATS_REGION"/>
    <property type="match status" value="1"/>
</dbReference>
<dbReference type="PROSITE" id="PS00678">
    <property type="entry name" value="WD_REPEATS_1"/>
    <property type="match status" value="1"/>
</dbReference>
<dbReference type="Gene3D" id="2.130.10.10">
    <property type="entry name" value="YVTN repeat-like/Quinoprotein amine dehydrogenase"/>
    <property type="match status" value="1"/>
</dbReference>
<dbReference type="Proteomes" id="UP000678393">
    <property type="component" value="Unassembled WGS sequence"/>
</dbReference>
<reference evidence="6" key="1">
    <citation type="submission" date="2021-04" db="EMBL/GenBank/DDBJ databases">
        <authorList>
            <consortium name="Molecular Ecology Group"/>
        </authorList>
    </citation>
    <scope>NUCLEOTIDE SEQUENCE</scope>
</reference>
<evidence type="ECO:0000256" key="4">
    <source>
        <dbReference type="ARBA" id="ARBA00035297"/>
    </source>
</evidence>
<dbReference type="PANTHER" id="PTHR19868">
    <property type="entry name" value="RECEPTOR FOR ACTIVATED PROTEIN KINASE C RACK1"/>
    <property type="match status" value="1"/>
</dbReference>
<name>A0A8S3ZLN2_9EUPU</name>
<dbReference type="EMBL" id="CAJHNH020003147">
    <property type="protein sequence ID" value="CAG5128655.1"/>
    <property type="molecule type" value="Genomic_DNA"/>
</dbReference>
<evidence type="ECO:0000256" key="2">
    <source>
        <dbReference type="ARBA" id="ARBA00022574"/>
    </source>
</evidence>
<feature type="repeat" description="WD" evidence="5">
    <location>
        <begin position="34"/>
        <end position="75"/>
    </location>
</feature>
<dbReference type="OrthoDB" id="7875889at2759"/>
<accession>A0A8S3ZLN2</accession>
<sequence>MTQEQMTLQATLQGREGWEHRSHDTNCGVPYKLLHGHRHFVSNVVLSLDRQFTLSSSWDKTLRLWDLVEGKTTCRSVVHKKDVLSVAFSADSRLGINQEDTLKDWVSIRRTHLRIGYHSGGHTQGLGTMYLILTRCSNPIIVSCGSDKTVETNHTGHTQFLNYVTVSPNGSLCVSVGQDSHLTNGQAMLWDLNEGKHFYALDGDDRINAMCFSPNQYWMRSLKPDVTAAGARRKPPQCLSLVWSSHGQTLFTGYSDKLIGV</sequence>
<dbReference type="Pfam" id="PF00400">
    <property type="entry name" value="WD40"/>
    <property type="match status" value="2"/>
</dbReference>